<evidence type="ECO:0000313" key="1">
    <source>
        <dbReference type="EMBL" id="KAJ8548988.1"/>
    </source>
</evidence>
<name>A0A9Q1RBV9_9SOLA</name>
<gene>
    <name evidence="1" type="ORF">K7X08_032351</name>
</gene>
<keyword evidence="2" id="KW-1185">Reference proteome</keyword>
<proteinExistence type="predicted"/>
<sequence length="167" mass="18041">MGTHSAIQALVAKDVALEVRALSSNKENVEKIALGLVQFIFADTVCSTAPMSGNHSMEEGNRAQFSDDGLKGVEEQLNMMKRMDKVEEKHDRFESKMVEFSDSTKRIEEMLVTLGSQGRDHSSLARSLAVGVHGESLTSGGFSSVGGNLRNFTSPVSHIQLGSLPTT</sequence>
<dbReference type="Proteomes" id="UP001152561">
    <property type="component" value="Unassembled WGS sequence"/>
</dbReference>
<dbReference type="EMBL" id="JAJAGQ010000011">
    <property type="protein sequence ID" value="KAJ8548988.1"/>
    <property type="molecule type" value="Genomic_DNA"/>
</dbReference>
<organism evidence="1 2">
    <name type="scientific">Anisodus acutangulus</name>
    <dbReference type="NCBI Taxonomy" id="402998"/>
    <lineage>
        <taxon>Eukaryota</taxon>
        <taxon>Viridiplantae</taxon>
        <taxon>Streptophyta</taxon>
        <taxon>Embryophyta</taxon>
        <taxon>Tracheophyta</taxon>
        <taxon>Spermatophyta</taxon>
        <taxon>Magnoliopsida</taxon>
        <taxon>eudicotyledons</taxon>
        <taxon>Gunneridae</taxon>
        <taxon>Pentapetalae</taxon>
        <taxon>asterids</taxon>
        <taxon>lamiids</taxon>
        <taxon>Solanales</taxon>
        <taxon>Solanaceae</taxon>
        <taxon>Solanoideae</taxon>
        <taxon>Hyoscyameae</taxon>
        <taxon>Anisodus</taxon>
    </lineage>
</organism>
<evidence type="ECO:0000313" key="2">
    <source>
        <dbReference type="Proteomes" id="UP001152561"/>
    </source>
</evidence>
<dbReference type="AlphaFoldDB" id="A0A9Q1RBV9"/>
<protein>
    <submittedName>
        <fullName evidence="1">Uncharacterized protein</fullName>
    </submittedName>
</protein>
<reference evidence="2" key="1">
    <citation type="journal article" date="2023" name="Proc. Natl. Acad. Sci. U.S.A.">
        <title>Genomic and structural basis for evolution of tropane alkaloid biosynthesis.</title>
        <authorList>
            <person name="Wanga Y.-J."/>
            <person name="Taina T."/>
            <person name="Yua J.-Y."/>
            <person name="Lia J."/>
            <person name="Xua B."/>
            <person name="Chenc J."/>
            <person name="D'Auriad J.C."/>
            <person name="Huanga J.-P."/>
            <person name="Huanga S.-X."/>
        </authorList>
    </citation>
    <scope>NUCLEOTIDE SEQUENCE [LARGE SCALE GENOMIC DNA]</scope>
    <source>
        <strain evidence="2">cv. KIB-2019</strain>
    </source>
</reference>
<comment type="caution">
    <text evidence="1">The sequence shown here is derived from an EMBL/GenBank/DDBJ whole genome shotgun (WGS) entry which is preliminary data.</text>
</comment>
<accession>A0A9Q1RBV9</accession>